<feature type="region of interest" description="Disordered" evidence="2">
    <location>
        <begin position="314"/>
        <end position="339"/>
    </location>
</feature>
<feature type="region of interest" description="Disordered" evidence="2">
    <location>
        <begin position="130"/>
        <end position="279"/>
    </location>
</feature>
<sequence length="748" mass="82794">MSEHGSVNSSTLSNSLQEATNMLDTNADTQRKLLGQQYKQLEQRYKGKRFSKHVKKTTLEVVGEVSKPTQHEATITSYKKRLANHWEVSVAKIEETFGQTSSKDFFQPLLKIAKLRTFDETMAVLNKARDVRKADKKPGGTSRKRDWVPKDATIALDEITPKADPEAPNELEADAELEASNVTEVDVQSVASNETEADGRPKSPVSSPSIEVPRRHTVDNDDAGLQLGNVDDWSLEHDEPRPIKRRRRNSSSSQMGFGKEPPKTHRGANVGTKITTPINGPSFNRPAAVFRDLSVISEEPSVLFSSPAAHGTLLIPSSPSASQAADETVQPQAPKPEVVPEDRESLLNSGQLRSAVVDNVIRLAASVRPRWRALDSSCFAIPSRLDHLLRADMPSCNTLIGAVHQHNHWTLVRCIRDPEADAARVRKEHWDSMASGQSTAIVGRLVDAFLDRQQGWKEEEGQGRPLSERLCPSQSNDVDCGVFVAVVCLYLCADQSIPLTLDTKLWRQLLLCLVGGGDVDDGQYQGGEEEESEPEPSSGHLLALVKAQGVGAVAASIRQKKLASVTRAMNAVERLDDVEDLLRALEKRAAEALAEWQHRVIDSNNDASHQQAALESLRQCIDRPLQTENEISARAQLSRAEASLAARQATTVNTLQQGLAVARALTSRRLNMAKRQMTEKRRLLAEFEELIAAASTRMVWTWFHMVAGEAGRFSDRNEDDDDVPRTPLRSAEGDDYYIRPRLLQSLER</sequence>
<protein>
    <recommendedName>
        <fullName evidence="5">Ubiquitin-like protease family profile domain-containing protein</fullName>
    </recommendedName>
</protein>
<accession>A0ABR1K8W7</accession>
<name>A0ABR1K8W7_9PEZI</name>
<evidence type="ECO:0000256" key="2">
    <source>
        <dbReference type="SAM" id="MobiDB-lite"/>
    </source>
</evidence>
<keyword evidence="1" id="KW-0175">Coiled coil</keyword>
<dbReference type="Gene3D" id="3.40.395.10">
    <property type="entry name" value="Adenoviral Proteinase, Chain A"/>
    <property type="match status" value="1"/>
</dbReference>
<comment type="caution">
    <text evidence="3">The sequence shown here is derived from an EMBL/GenBank/DDBJ whole genome shotgun (WGS) entry which is preliminary data.</text>
</comment>
<feature type="compositionally biased region" description="Basic and acidic residues" evidence="2">
    <location>
        <begin position="130"/>
        <end position="149"/>
    </location>
</feature>
<feature type="compositionally biased region" description="Acidic residues" evidence="2">
    <location>
        <begin position="167"/>
        <end position="177"/>
    </location>
</feature>
<organism evidence="3 4">
    <name type="scientific">Phyllosticta citriasiana</name>
    <dbReference type="NCBI Taxonomy" id="595635"/>
    <lineage>
        <taxon>Eukaryota</taxon>
        <taxon>Fungi</taxon>
        <taxon>Dikarya</taxon>
        <taxon>Ascomycota</taxon>
        <taxon>Pezizomycotina</taxon>
        <taxon>Dothideomycetes</taxon>
        <taxon>Dothideomycetes incertae sedis</taxon>
        <taxon>Botryosphaeriales</taxon>
        <taxon>Phyllostictaceae</taxon>
        <taxon>Phyllosticta</taxon>
    </lineage>
</organism>
<feature type="coiled-coil region" evidence="1">
    <location>
        <begin position="568"/>
        <end position="595"/>
    </location>
</feature>
<dbReference type="SUPFAM" id="SSF54001">
    <property type="entry name" value="Cysteine proteinases"/>
    <property type="match status" value="1"/>
</dbReference>
<dbReference type="EMBL" id="JBBPHU010000017">
    <property type="protein sequence ID" value="KAK7509467.1"/>
    <property type="molecule type" value="Genomic_DNA"/>
</dbReference>
<feature type="region of interest" description="Disordered" evidence="2">
    <location>
        <begin position="713"/>
        <end position="732"/>
    </location>
</feature>
<reference evidence="3 4" key="1">
    <citation type="submission" date="2024-04" db="EMBL/GenBank/DDBJ databases">
        <title>Phyllosticta paracitricarpa is synonymous to the EU quarantine fungus P. citricarpa based on phylogenomic analyses.</title>
        <authorList>
            <consortium name="Lawrence Berkeley National Laboratory"/>
            <person name="Van Ingen-Buijs V.A."/>
            <person name="Van Westerhoven A.C."/>
            <person name="Haridas S."/>
            <person name="Skiadas P."/>
            <person name="Martin F."/>
            <person name="Groenewald J.Z."/>
            <person name="Crous P.W."/>
            <person name="Seidl M.F."/>
        </authorList>
    </citation>
    <scope>NUCLEOTIDE SEQUENCE [LARGE SCALE GENOMIC DNA]</scope>
    <source>
        <strain evidence="3 4">CBS 123371</strain>
    </source>
</reference>
<feature type="region of interest" description="Disordered" evidence="2">
    <location>
        <begin position="1"/>
        <end position="28"/>
    </location>
</feature>
<evidence type="ECO:0008006" key="5">
    <source>
        <dbReference type="Google" id="ProtNLM"/>
    </source>
</evidence>
<evidence type="ECO:0000256" key="1">
    <source>
        <dbReference type="SAM" id="Coils"/>
    </source>
</evidence>
<gene>
    <name evidence="3" type="ORF">IWZ03DRAFT_363825</name>
</gene>
<proteinExistence type="predicted"/>
<feature type="compositionally biased region" description="Polar residues" evidence="2">
    <location>
        <begin position="315"/>
        <end position="331"/>
    </location>
</feature>
<dbReference type="InterPro" id="IPR038765">
    <property type="entry name" value="Papain-like_cys_pep_sf"/>
</dbReference>
<evidence type="ECO:0000313" key="3">
    <source>
        <dbReference type="EMBL" id="KAK7509467.1"/>
    </source>
</evidence>
<keyword evidence="4" id="KW-1185">Reference proteome</keyword>
<dbReference type="Proteomes" id="UP001363622">
    <property type="component" value="Unassembled WGS sequence"/>
</dbReference>
<evidence type="ECO:0000313" key="4">
    <source>
        <dbReference type="Proteomes" id="UP001363622"/>
    </source>
</evidence>